<accession>A0A0F0KH73</accession>
<dbReference type="Pfam" id="PF02464">
    <property type="entry name" value="CinA"/>
    <property type="match status" value="1"/>
</dbReference>
<gene>
    <name evidence="2" type="primary">pncC</name>
    <name evidence="2" type="ORF">RL72_03149</name>
</gene>
<dbReference type="EMBL" id="JYIT01000084">
    <property type="protein sequence ID" value="KJL19500.1"/>
    <property type="molecule type" value="Genomic_DNA"/>
</dbReference>
<dbReference type="OrthoDB" id="1253990at2"/>
<dbReference type="Proteomes" id="UP000033448">
    <property type="component" value="Unassembled WGS sequence"/>
</dbReference>
<dbReference type="EC" id="3.5.1.42" evidence="2"/>
<evidence type="ECO:0000313" key="2">
    <source>
        <dbReference type="EMBL" id="KJL19500.1"/>
    </source>
</evidence>
<keyword evidence="2" id="KW-0378">Hydrolase</keyword>
<feature type="domain" description="CinA C-terminal" evidence="1">
    <location>
        <begin position="8"/>
        <end position="161"/>
    </location>
</feature>
<reference evidence="2 3" key="1">
    <citation type="submission" date="2015-02" db="EMBL/GenBank/DDBJ databases">
        <title>Draft genome sequences of ten Microbacterium spp. with emphasis on heavy metal contaminated environments.</title>
        <authorList>
            <person name="Corretto E."/>
        </authorList>
    </citation>
    <scope>NUCLEOTIDE SEQUENCE [LARGE SCALE GENOMIC DNA]</scope>
    <source>
        <strain evidence="2 3">DSM 23848</strain>
    </source>
</reference>
<dbReference type="AlphaFoldDB" id="A0A0F0KH73"/>
<evidence type="ECO:0000313" key="3">
    <source>
        <dbReference type="Proteomes" id="UP000033448"/>
    </source>
</evidence>
<protein>
    <submittedName>
        <fullName evidence="2">Nicotinamide-nucleotide amidohydrolase PncC</fullName>
        <ecNumber evidence="2">3.5.1.42</ecNumber>
    </submittedName>
</protein>
<dbReference type="PATRIC" id="fig|582680.7.peg.3210"/>
<dbReference type="InterPro" id="IPR008136">
    <property type="entry name" value="CinA_C"/>
</dbReference>
<proteinExistence type="predicted"/>
<organism evidence="2 3">
    <name type="scientific">Microbacterium azadirachtae</name>
    <dbReference type="NCBI Taxonomy" id="582680"/>
    <lineage>
        <taxon>Bacteria</taxon>
        <taxon>Bacillati</taxon>
        <taxon>Actinomycetota</taxon>
        <taxon>Actinomycetes</taxon>
        <taxon>Micrococcales</taxon>
        <taxon>Microbacteriaceae</taxon>
        <taxon>Microbacterium</taxon>
    </lineage>
</organism>
<dbReference type="SUPFAM" id="SSF142433">
    <property type="entry name" value="CinA-like"/>
    <property type="match status" value="1"/>
</dbReference>
<dbReference type="Gene3D" id="3.90.950.20">
    <property type="entry name" value="CinA-like"/>
    <property type="match status" value="1"/>
</dbReference>
<sequence length="178" mass="17580">MDGATPQAAAVLDALRERGMTLAVAESLTGGALSAALVAVPGASDVLNGAVVAYATPVKASVLGVDSDVLARRGPVDPEVARQMALGARSALAVEGRIADAGVATTGVAGPTPQGGKPVGTVHIGVSMGDRSLSRAFLFPGDRAAIRAATVEAALVFLLEVIAGPEPARDAPVHEGGE</sequence>
<keyword evidence="3" id="KW-1185">Reference proteome</keyword>
<dbReference type="NCBIfam" id="TIGR00199">
    <property type="entry name" value="PncC_domain"/>
    <property type="match status" value="1"/>
</dbReference>
<name>A0A0F0KH73_9MICO</name>
<comment type="caution">
    <text evidence="2">The sequence shown here is derived from an EMBL/GenBank/DDBJ whole genome shotgun (WGS) entry which is preliminary data.</text>
</comment>
<dbReference type="RefSeq" id="WP_045251802.1">
    <property type="nucleotide sequence ID" value="NZ_JYIT01000084.1"/>
</dbReference>
<evidence type="ECO:0000259" key="1">
    <source>
        <dbReference type="Pfam" id="PF02464"/>
    </source>
</evidence>
<dbReference type="GO" id="GO:0019159">
    <property type="term" value="F:nicotinamide-nucleotide amidase activity"/>
    <property type="evidence" value="ECO:0007669"/>
    <property type="project" value="UniProtKB-EC"/>
</dbReference>
<dbReference type="InterPro" id="IPR036653">
    <property type="entry name" value="CinA-like_C"/>
</dbReference>